<proteinExistence type="predicted"/>
<gene>
    <name evidence="2" type="ORF">QEH59_05475</name>
</gene>
<accession>A0ABU1AI57</accession>
<keyword evidence="3" id="KW-1185">Reference proteome</keyword>
<evidence type="ECO:0000313" key="3">
    <source>
        <dbReference type="Proteomes" id="UP001243717"/>
    </source>
</evidence>
<evidence type="ECO:0000313" key="2">
    <source>
        <dbReference type="EMBL" id="MDQ8193863.1"/>
    </source>
</evidence>
<sequence>MAFLLLLLVTLSSLIRVETQAAQKNETIALARLNAMVGLSVALGELQELAGSDQRATGTAELYHNSGANTANGLVSPVDGSRHWVAVWGNSNLSTDATSSPVLLNWLVSGNENVRQNFDVSSGQIGSNVAAAVNYSPSSNITVTANGATVDGERAALLVASGTVGDEADYIAAPIVDLVNTADQPAGGYAFWVGDEGVKGHIALTTGAKILSEPSSSVYGERAAKRVIARQSLVAGGQLLSIEDGGATWSDYALSKTSYRNDLERIENLNGLGLMNNAYETLRKNRWHEITTLSQGLQTNSLNGGLKTDLSLAFEMPDVTFQNTQLMNNSYLGHIYRYSSVLGPKWALFRDYYRLYKRMTNVTSDPLITADLVTPLPAEDPDLGIAYIFSEGRGDPMSTGLTGNETIEGADVTFPKKVRDAIFPEKMKLAPVVAEMKFLISMDSIQASESIVVGGKTVDADRQLRLIFDPIVKLWNPYNVQLKFDAFTIRASHLPIGFRWNVQHEATDGSTVNRDYSWSGEDGFVPFRRLLTHYYGGGYGNFDNWLDSMVFSIGSSSGITLQPGEVKIFSSGSTSPVALQQNIDLQEGYNDQGGYLLDEMHLETDTSTGGASVDSLILANGQSRFTVDLSSEDYSGSGGVAPSGWAHFRVSTYLFQPGRYADRHNVKDTGADYFYNTAYLYNLTRNIPFEQNDGTSTGVARVTFPSSGTALVPDLPSPTSSNRQYLLSIESRLKAEDQADKPVPLAQFSPTAYVHESRGNSLVRDDFRSGPSYTLHYRRINSAFESDVQFNSDNQGYYGASHWLGGATHITFLDIPQAPLTSLGQLQNVDTSIHAVDSLLAMGNSFRSPHLSPNVLAGTVNSEGFVRSWSDRSYLLNRSLWDSAFFSTIAPAETELFTDHVAARDITVVLNDFISGSAPLLNPNLRPITSDSGDAFSALIDKSALRVEAPDRSAAFLAQEGQFNINSVSVEAWKSLLGSTLGQRLETRQASGNLLDDTGAGAHFSRYSLPLGNANLTDEWGGFRRLNSTEVNDLVTEIVDLIQQRGPLITLSDFINREVGSAQGGILEQAIENAGINSAFTATVSATDLSFLPNSNARAAIAGKIAQGASQLLLPGDVLSVIGQRLATRSDTFRIRSYGEVRDPLADPNAPVAKAWVEAIVQRVPDYVNSNTNAAWDNPNGANAQFGRKFILRSVRYLSPEEI</sequence>
<protein>
    <recommendedName>
        <fullName evidence="4">DUF4815 domain-containing protein</fullName>
    </recommendedName>
</protein>
<evidence type="ECO:0000256" key="1">
    <source>
        <dbReference type="SAM" id="SignalP"/>
    </source>
</evidence>
<dbReference type="EMBL" id="JARXIC010000006">
    <property type="protein sequence ID" value="MDQ8193863.1"/>
    <property type="molecule type" value="Genomic_DNA"/>
</dbReference>
<feature type="signal peptide" evidence="1">
    <location>
        <begin position="1"/>
        <end position="21"/>
    </location>
</feature>
<evidence type="ECO:0008006" key="4">
    <source>
        <dbReference type="Google" id="ProtNLM"/>
    </source>
</evidence>
<dbReference type="RefSeq" id="WP_308984350.1">
    <property type="nucleotide sequence ID" value="NZ_JARXIC010000006.1"/>
</dbReference>
<comment type="caution">
    <text evidence="2">The sequence shown here is derived from an EMBL/GenBank/DDBJ whole genome shotgun (WGS) entry which is preliminary data.</text>
</comment>
<reference evidence="2 3" key="1">
    <citation type="submission" date="2023-04" db="EMBL/GenBank/DDBJ databases">
        <title>A novel bacteria isolated from coastal sediment.</title>
        <authorList>
            <person name="Liu X.-J."/>
            <person name="Du Z.-J."/>
        </authorList>
    </citation>
    <scope>NUCLEOTIDE SEQUENCE [LARGE SCALE GENOMIC DNA]</scope>
    <source>
        <strain evidence="2 3">SDUM461004</strain>
    </source>
</reference>
<dbReference type="Proteomes" id="UP001243717">
    <property type="component" value="Unassembled WGS sequence"/>
</dbReference>
<organism evidence="2 3">
    <name type="scientific">Thalassobacterium sedimentorum</name>
    <dbReference type="NCBI Taxonomy" id="3041258"/>
    <lineage>
        <taxon>Bacteria</taxon>
        <taxon>Pseudomonadati</taxon>
        <taxon>Verrucomicrobiota</taxon>
        <taxon>Opitutia</taxon>
        <taxon>Puniceicoccales</taxon>
        <taxon>Coraliomargaritaceae</taxon>
        <taxon>Thalassobacterium</taxon>
    </lineage>
</organism>
<name>A0ABU1AI57_9BACT</name>
<keyword evidence="1" id="KW-0732">Signal</keyword>
<feature type="chain" id="PRO_5045999461" description="DUF4815 domain-containing protein" evidence="1">
    <location>
        <begin position="22"/>
        <end position="1203"/>
    </location>
</feature>